<gene>
    <name evidence="1" type="ORF">NEOCIP111885_00159</name>
</gene>
<evidence type="ECO:0000313" key="1">
    <source>
        <dbReference type="EMBL" id="CAG9606471.1"/>
    </source>
</evidence>
<dbReference type="RefSeq" id="WP_230494758.1">
    <property type="nucleotide sequence ID" value="NZ_CAKJTG010000001.1"/>
</dbReference>
<dbReference type="AlphaFoldDB" id="A0A9C7G5V8"/>
<keyword evidence="2" id="KW-1185">Reference proteome</keyword>
<accession>A0A9C7G5V8</accession>
<organism evidence="1 2">
    <name type="scientific">Pseudoneobacillus rhizosphaerae</name>
    <dbReference type="NCBI Taxonomy" id="2880968"/>
    <lineage>
        <taxon>Bacteria</taxon>
        <taxon>Bacillati</taxon>
        <taxon>Bacillota</taxon>
        <taxon>Bacilli</taxon>
        <taxon>Bacillales</taxon>
        <taxon>Bacillaceae</taxon>
        <taxon>Pseudoneobacillus</taxon>
    </lineage>
</organism>
<sequence length="214" mass="24641">MKKWLLLLVTSLLLVGCVEINLNKSKNEENPPQPNVEEQTVSLLDYFPNKPIEKQFKGIGNEFAQYTETLYEREGDYYPAIVDNGGTRVLRIYRVTDKEITLVHEQPEFYEDIIPSIASLESSFQDKPLLTLPLEIGKMMGDWKIVSLSDTITVPFGTFSDVIVLEKTNEDGSINRQYWVEEYGKVKDEYSQKDESGNLFEVKSELDTIKQKTR</sequence>
<comment type="caution">
    <text evidence="1">The sequence shown here is derived from an EMBL/GenBank/DDBJ whole genome shotgun (WGS) entry which is preliminary data.</text>
</comment>
<protein>
    <submittedName>
        <fullName evidence="1">Uncharacterized protein</fullName>
    </submittedName>
</protein>
<dbReference type="EMBL" id="CAKJTG010000001">
    <property type="protein sequence ID" value="CAG9606471.1"/>
    <property type="molecule type" value="Genomic_DNA"/>
</dbReference>
<evidence type="ECO:0000313" key="2">
    <source>
        <dbReference type="Proteomes" id="UP000789845"/>
    </source>
</evidence>
<reference evidence="1" key="1">
    <citation type="submission" date="2021-10" db="EMBL/GenBank/DDBJ databases">
        <authorList>
            <person name="Criscuolo A."/>
        </authorList>
    </citation>
    <scope>NUCLEOTIDE SEQUENCE</scope>
    <source>
        <strain evidence="1">CIP111885</strain>
    </source>
</reference>
<dbReference type="PROSITE" id="PS51257">
    <property type="entry name" value="PROKAR_LIPOPROTEIN"/>
    <property type="match status" value="1"/>
</dbReference>
<proteinExistence type="predicted"/>
<name>A0A9C7G5V8_9BACI</name>
<dbReference type="Proteomes" id="UP000789845">
    <property type="component" value="Unassembled WGS sequence"/>
</dbReference>